<name>A0A1G9QHZ8_9SPHI</name>
<sequence>MHKIYKYSLIIVAGTALALQGCGKDYFDELSTNPNQVTVATLPALLATSTAKAGLNTFTVGSNTASYVQYTANPTAAAASDIYETIDYTGMWDALYFAMADVNEMKKLAIKQSSSEYLGVSNVLLAYNLMMVNNLWGAAPYSEAFNPSNFTPKYDTDQAVHTATMTLIDEAITELAKTTATIKLTAASDLIHAGDRAKWLKTAYALKARLLIKTSKTTTYNAASVLTALGNSYTSNSDDAGMATFVLRNNWATVSRNNAALSLGGWLSEQFVDHLNGKTYGLFDPRIKKITDVTVVPGNPTYPAYIGTVNGAGNRINGTFNNTTKDENYISFNSPWTSDTSPLLIVTYAELKFIEAEAAFTSDRQRAYTAYLAGIRANMDKLLVPTAERDAYLADPRVAVGFTNLTMDLIFKEKYVATYLNPEAFNDARRYDFKYKDFTLPQNAVLTSFLRRLDYPLGERSKNGTNVPAGVARTTKLWWDL</sequence>
<dbReference type="STRING" id="990371.SAMN05421813_10648"/>
<dbReference type="AlphaFoldDB" id="A0A1G9QHZ8"/>
<dbReference type="PROSITE" id="PS51257">
    <property type="entry name" value="PROKAR_LIPOPROTEIN"/>
    <property type="match status" value="1"/>
</dbReference>
<dbReference type="Pfam" id="PF12771">
    <property type="entry name" value="SusD-like_2"/>
    <property type="match status" value="1"/>
</dbReference>
<proteinExistence type="predicted"/>
<keyword evidence="3" id="KW-1185">Reference proteome</keyword>
<evidence type="ECO:0000313" key="3">
    <source>
        <dbReference type="Proteomes" id="UP000199226"/>
    </source>
</evidence>
<dbReference type="Gene3D" id="1.25.40.390">
    <property type="match status" value="1"/>
</dbReference>
<dbReference type="InterPro" id="IPR011990">
    <property type="entry name" value="TPR-like_helical_dom_sf"/>
</dbReference>
<feature type="signal peptide" evidence="1">
    <location>
        <begin position="1"/>
        <end position="18"/>
    </location>
</feature>
<protein>
    <submittedName>
        <fullName evidence="2">Starch-binding associating with outer membrane</fullName>
    </submittedName>
</protein>
<evidence type="ECO:0000313" key="2">
    <source>
        <dbReference type="EMBL" id="SDM10633.1"/>
    </source>
</evidence>
<keyword evidence="1" id="KW-0732">Signal</keyword>
<feature type="chain" id="PRO_5011535314" evidence="1">
    <location>
        <begin position="19"/>
        <end position="481"/>
    </location>
</feature>
<dbReference type="OrthoDB" id="9766256at2"/>
<dbReference type="Proteomes" id="UP000199226">
    <property type="component" value="Unassembled WGS sequence"/>
</dbReference>
<dbReference type="RefSeq" id="WP_090702290.1">
    <property type="nucleotide sequence ID" value="NZ_FNHH01000006.1"/>
</dbReference>
<gene>
    <name evidence="2" type="ORF">SAMN05421813_10648</name>
</gene>
<accession>A0A1G9QHZ8</accession>
<evidence type="ECO:0000256" key="1">
    <source>
        <dbReference type="SAM" id="SignalP"/>
    </source>
</evidence>
<dbReference type="SUPFAM" id="SSF48452">
    <property type="entry name" value="TPR-like"/>
    <property type="match status" value="1"/>
</dbReference>
<dbReference type="EMBL" id="FNHH01000006">
    <property type="protein sequence ID" value="SDM10633.1"/>
    <property type="molecule type" value="Genomic_DNA"/>
</dbReference>
<reference evidence="3" key="1">
    <citation type="submission" date="2016-10" db="EMBL/GenBank/DDBJ databases">
        <authorList>
            <person name="Varghese N."/>
            <person name="Submissions S."/>
        </authorList>
    </citation>
    <scope>NUCLEOTIDE SEQUENCE [LARGE SCALE GENOMIC DNA]</scope>
    <source>
        <strain evidence="3">DSM 24536</strain>
    </source>
</reference>
<dbReference type="InterPro" id="IPR041662">
    <property type="entry name" value="SusD-like_2"/>
</dbReference>
<organism evidence="2 3">
    <name type="scientific">Daejeonella rubra</name>
    <dbReference type="NCBI Taxonomy" id="990371"/>
    <lineage>
        <taxon>Bacteria</taxon>
        <taxon>Pseudomonadati</taxon>
        <taxon>Bacteroidota</taxon>
        <taxon>Sphingobacteriia</taxon>
        <taxon>Sphingobacteriales</taxon>
        <taxon>Sphingobacteriaceae</taxon>
        <taxon>Daejeonella</taxon>
    </lineage>
</organism>